<feature type="transmembrane region" description="Helical" evidence="7">
    <location>
        <begin position="143"/>
        <end position="166"/>
    </location>
</feature>
<dbReference type="Proteomes" id="UP000187406">
    <property type="component" value="Unassembled WGS sequence"/>
</dbReference>
<protein>
    <recommendedName>
        <fullName evidence="6">Pectin acetylesterase</fullName>
        <ecNumber evidence="6">3.1.1.-</ecNumber>
    </recommendedName>
</protein>
<gene>
    <name evidence="8" type="ORF">CFOL_v3_30172</name>
</gene>
<dbReference type="GO" id="GO:0052793">
    <property type="term" value="F:pectin acetylesterase activity"/>
    <property type="evidence" value="ECO:0007669"/>
    <property type="project" value="TreeGrafter"/>
</dbReference>
<evidence type="ECO:0000256" key="4">
    <source>
        <dbReference type="ARBA" id="ARBA00022512"/>
    </source>
</evidence>
<keyword evidence="9" id="KW-1185">Reference proteome</keyword>
<dbReference type="EMBL" id="BDDD01004035">
    <property type="protein sequence ID" value="GAV86746.1"/>
    <property type="molecule type" value="Genomic_DNA"/>
</dbReference>
<evidence type="ECO:0000256" key="2">
    <source>
        <dbReference type="ARBA" id="ARBA00004191"/>
    </source>
</evidence>
<evidence type="ECO:0000313" key="9">
    <source>
        <dbReference type="Proteomes" id="UP000187406"/>
    </source>
</evidence>
<dbReference type="GO" id="GO:0009505">
    <property type="term" value="C:plant-type cell wall"/>
    <property type="evidence" value="ECO:0007669"/>
    <property type="project" value="TreeGrafter"/>
</dbReference>
<comment type="similarity">
    <text evidence="3 6">Belongs to the pectinacetylesterase family.</text>
</comment>
<dbReference type="EC" id="3.1.1.-" evidence="6"/>
<evidence type="ECO:0000313" key="8">
    <source>
        <dbReference type="EMBL" id="GAV86746.1"/>
    </source>
</evidence>
<dbReference type="PANTHER" id="PTHR21562:SF93">
    <property type="entry name" value="PECTIN ACETYLESTERASE 8"/>
    <property type="match status" value="1"/>
</dbReference>
<dbReference type="STRING" id="3775.A0A1Q3D2L2"/>
<keyword evidence="6" id="KW-0378">Hydrolase</keyword>
<evidence type="ECO:0000256" key="6">
    <source>
        <dbReference type="RuleBase" id="RU363114"/>
    </source>
</evidence>
<feature type="signal peptide" evidence="6">
    <location>
        <begin position="1"/>
        <end position="24"/>
    </location>
</feature>
<dbReference type="AlphaFoldDB" id="A0A1Q3D2L2"/>
<comment type="function">
    <text evidence="1 6">Hydrolyzes acetyl esters in homogalacturonan regions of pectin. In type I primary cell wall, galacturonic acid residues of pectin can be acetylated at the O-2 and O-3 positions. Decreasing the degree of acetylation of pectin gels in vitro alters their physical properties.</text>
</comment>
<feature type="chain" id="PRO_5011823395" description="Pectin acetylesterase" evidence="6">
    <location>
        <begin position="25"/>
        <end position="238"/>
    </location>
</feature>
<keyword evidence="7" id="KW-0812">Transmembrane</keyword>
<comment type="caution">
    <text evidence="8">The sequence shown here is derived from an EMBL/GenBank/DDBJ whole genome shotgun (WGS) entry which is preliminary data.</text>
</comment>
<proteinExistence type="inferred from homology"/>
<keyword evidence="6" id="KW-0964">Secreted</keyword>
<accession>A0A1Q3D2L2</accession>
<keyword evidence="7" id="KW-1133">Transmembrane helix</keyword>
<keyword evidence="6" id="KW-0732">Signal</keyword>
<organism evidence="8 9">
    <name type="scientific">Cephalotus follicularis</name>
    <name type="common">Albany pitcher plant</name>
    <dbReference type="NCBI Taxonomy" id="3775"/>
    <lineage>
        <taxon>Eukaryota</taxon>
        <taxon>Viridiplantae</taxon>
        <taxon>Streptophyta</taxon>
        <taxon>Embryophyta</taxon>
        <taxon>Tracheophyta</taxon>
        <taxon>Spermatophyta</taxon>
        <taxon>Magnoliopsida</taxon>
        <taxon>eudicotyledons</taxon>
        <taxon>Gunneridae</taxon>
        <taxon>Pentapetalae</taxon>
        <taxon>rosids</taxon>
        <taxon>fabids</taxon>
        <taxon>Oxalidales</taxon>
        <taxon>Cephalotaceae</taxon>
        <taxon>Cephalotus</taxon>
    </lineage>
</organism>
<keyword evidence="7" id="KW-0472">Membrane</keyword>
<dbReference type="InterPro" id="IPR004963">
    <property type="entry name" value="PAE/NOTUM"/>
</dbReference>
<name>A0A1Q3D2L2_CEPFO</name>
<dbReference type="InParanoid" id="A0A1Q3D2L2"/>
<evidence type="ECO:0000256" key="5">
    <source>
        <dbReference type="ARBA" id="ARBA00023316"/>
    </source>
</evidence>
<dbReference type="OrthoDB" id="2015280at2759"/>
<evidence type="ECO:0000256" key="7">
    <source>
        <dbReference type="SAM" id="Phobius"/>
    </source>
</evidence>
<dbReference type="GO" id="GO:0071555">
    <property type="term" value="P:cell wall organization"/>
    <property type="evidence" value="ECO:0007669"/>
    <property type="project" value="UniProtKB-KW"/>
</dbReference>
<comment type="subcellular location">
    <subcellularLocation>
        <location evidence="2 6">Secreted</location>
        <location evidence="2 6">Cell wall</location>
    </subcellularLocation>
</comment>
<feature type="transmembrane region" description="Helical" evidence="7">
    <location>
        <begin position="187"/>
        <end position="206"/>
    </location>
</feature>
<reference evidence="9" key="1">
    <citation type="submission" date="2016-04" db="EMBL/GenBank/DDBJ databases">
        <title>Cephalotus genome sequencing.</title>
        <authorList>
            <person name="Fukushima K."/>
            <person name="Hasebe M."/>
            <person name="Fang X."/>
        </authorList>
    </citation>
    <scope>NUCLEOTIDE SEQUENCE [LARGE SCALE GENOMIC DNA]</scope>
    <source>
        <strain evidence="9">cv. St1</strain>
    </source>
</reference>
<dbReference type="PANTHER" id="PTHR21562">
    <property type="entry name" value="NOTUM-RELATED"/>
    <property type="match status" value="1"/>
</dbReference>
<dbReference type="Pfam" id="PF03283">
    <property type="entry name" value="PAE"/>
    <property type="match status" value="1"/>
</dbReference>
<keyword evidence="5 6" id="KW-0961">Cell wall biogenesis/degradation</keyword>
<evidence type="ECO:0000256" key="3">
    <source>
        <dbReference type="ARBA" id="ARBA00005784"/>
    </source>
</evidence>
<keyword evidence="4 6" id="KW-0134">Cell wall</keyword>
<evidence type="ECO:0000256" key="1">
    <source>
        <dbReference type="ARBA" id="ARBA00003534"/>
    </source>
</evidence>
<sequence>MVDAKCGQRLNFLACVLLLPKAEGGSMEQWLAHIEGGAWWEDAKACLLCKKTSLGSSLTMDKEIGFSRVLSSKVKYCDGEPFSGDVEAVDHATRLYIRGARVFRAIIDDILAKEMSNAQNAILSGCSTGGLASILHYDSLRSILLEIASVTFFADAYYILFMGLILMEGKVLKPSLVMWLTTYIRKLFACILHFKNVTIVVFLPTLCDTEDANTKFYYECRFWRQPIQATMASTSLQP</sequence>